<proteinExistence type="inferred from homology"/>
<dbReference type="GO" id="GO:0008441">
    <property type="term" value="F:3'(2'),5'-bisphosphate nucleotidase activity"/>
    <property type="evidence" value="ECO:0007669"/>
    <property type="project" value="InterPro"/>
</dbReference>
<evidence type="ECO:0000256" key="5">
    <source>
        <dbReference type="ARBA" id="ARBA00023136"/>
    </source>
</evidence>
<dbReference type="Pfam" id="PF00459">
    <property type="entry name" value="Inositol_P"/>
    <property type="match status" value="1"/>
</dbReference>
<dbReference type="GO" id="GO:0000103">
    <property type="term" value="P:sulfate assimilation"/>
    <property type="evidence" value="ECO:0007669"/>
    <property type="project" value="TreeGrafter"/>
</dbReference>
<sequence>MNDAARNELASRFGEIASEAGKVIMAIYSPTLKVESKKDSSPVTEADAAAERVILERLKSVIPDVPVVAEESFDAKANDSAPARFILVDPLDGTREFITGSHEFTVNIALVENNKPVVGCVYAPALNQMYIAGASAWRSEVRPGDALPKRDAMQKLTTEAYPADGLRAMASKSHLDPETEALLKTLKVGTFKAAGSSLKFCVLAQGEGDVYPRLAPTMEWDTAAGHAVLTAAGGCVIGRDGSPFRYGKAGFRNDGFVAWGRDPIS</sequence>
<dbReference type="HAMAP" id="MF_02095">
    <property type="entry name" value="CysQ"/>
    <property type="match status" value="1"/>
</dbReference>
<dbReference type="AlphaFoldDB" id="A0A6J7S8L7"/>
<dbReference type="Gene3D" id="3.30.540.10">
    <property type="entry name" value="Fructose-1,6-Bisphosphatase, subunit A, domain 1"/>
    <property type="match status" value="1"/>
</dbReference>
<dbReference type="InterPro" id="IPR000760">
    <property type="entry name" value="Inositol_monophosphatase-like"/>
</dbReference>
<organism evidence="6">
    <name type="scientific">freshwater metagenome</name>
    <dbReference type="NCBI Taxonomy" id="449393"/>
    <lineage>
        <taxon>unclassified sequences</taxon>
        <taxon>metagenomes</taxon>
        <taxon>ecological metagenomes</taxon>
    </lineage>
</organism>
<dbReference type="PANTHER" id="PTHR43028">
    <property type="entry name" value="3'(2'),5'-BISPHOSPHATE NUCLEOTIDASE 1"/>
    <property type="match status" value="1"/>
</dbReference>
<keyword evidence="4" id="KW-0378">Hydrolase</keyword>
<accession>A0A6J7S8L7</accession>
<dbReference type="InterPro" id="IPR020550">
    <property type="entry name" value="Inositol_monophosphatase_CS"/>
</dbReference>
<evidence type="ECO:0000256" key="4">
    <source>
        <dbReference type="ARBA" id="ARBA00022801"/>
    </source>
</evidence>
<dbReference type="PANTHER" id="PTHR43028:SF5">
    <property type="entry name" value="3'(2'),5'-BISPHOSPHATE NUCLEOTIDASE 1"/>
    <property type="match status" value="1"/>
</dbReference>
<keyword evidence="5" id="KW-0472">Membrane</keyword>
<protein>
    <submittedName>
        <fullName evidence="6">Unannotated protein</fullName>
    </submittedName>
</protein>
<evidence type="ECO:0000256" key="3">
    <source>
        <dbReference type="ARBA" id="ARBA00022519"/>
    </source>
</evidence>
<dbReference type="GO" id="GO:0050427">
    <property type="term" value="P:3'-phosphoadenosine 5'-phosphosulfate metabolic process"/>
    <property type="evidence" value="ECO:0007669"/>
    <property type="project" value="TreeGrafter"/>
</dbReference>
<dbReference type="SUPFAM" id="SSF56655">
    <property type="entry name" value="Carbohydrate phosphatase"/>
    <property type="match status" value="1"/>
</dbReference>
<name>A0A6J7S8L7_9ZZZZ</name>
<dbReference type="GO" id="GO:0046854">
    <property type="term" value="P:phosphatidylinositol phosphate biosynthetic process"/>
    <property type="evidence" value="ECO:0007669"/>
    <property type="project" value="InterPro"/>
</dbReference>
<dbReference type="InterPro" id="IPR006240">
    <property type="entry name" value="CysQ"/>
</dbReference>
<dbReference type="GO" id="GO:0000287">
    <property type="term" value="F:magnesium ion binding"/>
    <property type="evidence" value="ECO:0007669"/>
    <property type="project" value="InterPro"/>
</dbReference>
<gene>
    <name evidence="6" type="ORF">UFOPK4150_01802</name>
</gene>
<dbReference type="PRINTS" id="PR00377">
    <property type="entry name" value="IMPHPHTASES"/>
</dbReference>
<keyword evidence="3" id="KW-0997">Cell inner membrane</keyword>
<evidence type="ECO:0000256" key="2">
    <source>
        <dbReference type="ARBA" id="ARBA00022475"/>
    </source>
</evidence>
<dbReference type="EMBL" id="CAFBPU010000043">
    <property type="protein sequence ID" value="CAB5037386.1"/>
    <property type="molecule type" value="Genomic_DNA"/>
</dbReference>
<comment type="similarity">
    <text evidence="1">Belongs to the inositol monophosphatase superfamily. CysQ family.</text>
</comment>
<dbReference type="InterPro" id="IPR050725">
    <property type="entry name" value="CysQ/Inositol_MonoPase"/>
</dbReference>
<evidence type="ECO:0000313" key="6">
    <source>
        <dbReference type="EMBL" id="CAB5037386.1"/>
    </source>
</evidence>
<dbReference type="Gene3D" id="3.40.190.80">
    <property type="match status" value="1"/>
</dbReference>
<dbReference type="NCBIfam" id="TIGR01331">
    <property type="entry name" value="bisphos_cysQ"/>
    <property type="match status" value="1"/>
</dbReference>
<dbReference type="CDD" id="cd01638">
    <property type="entry name" value="CysQ"/>
    <property type="match status" value="1"/>
</dbReference>
<keyword evidence="2" id="KW-1003">Cell membrane</keyword>
<evidence type="ECO:0000256" key="1">
    <source>
        <dbReference type="ARBA" id="ARBA00005289"/>
    </source>
</evidence>
<dbReference type="PROSITE" id="PS00630">
    <property type="entry name" value="IMP_2"/>
    <property type="match status" value="1"/>
</dbReference>
<reference evidence="6" key="1">
    <citation type="submission" date="2020-05" db="EMBL/GenBank/DDBJ databases">
        <authorList>
            <person name="Chiriac C."/>
            <person name="Salcher M."/>
            <person name="Ghai R."/>
            <person name="Kavagutti S V."/>
        </authorList>
    </citation>
    <scope>NUCLEOTIDE SEQUENCE</scope>
</reference>